<evidence type="ECO:0000256" key="3">
    <source>
        <dbReference type="ARBA" id="ARBA00022771"/>
    </source>
</evidence>
<organism evidence="9 10">
    <name type="scientific">Elsinoe batatas</name>
    <dbReference type="NCBI Taxonomy" id="2601811"/>
    <lineage>
        <taxon>Eukaryota</taxon>
        <taxon>Fungi</taxon>
        <taxon>Dikarya</taxon>
        <taxon>Ascomycota</taxon>
        <taxon>Pezizomycotina</taxon>
        <taxon>Dothideomycetes</taxon>
        <taxon>Dothideomycetidae</taxon>
        <taxon>Myriangiales</taxon>
        <taxon>Elsinoaceae</taxon>
        <taxon>Elsinoe</taxon>
    </lineage>
</organism>
<reference evidence="9" key="1">
    <citation type="submission" date="2021-07" db="EMBL/GenBank/DDBJ databases">
        <title>Elsinoe batatas strain:CRI-CJ2 Genome sequencing and assembly.</title>
        <authorList>
            <person name="Huang L."/>
        </authorList>
    </citation>
    <scope>NUCLEOTIDE SEQUENCE</scope>
    <source>
        <strain evidence="9">CRI-CJ2</strain>
    </source>
</reference>
<evidence type="ECO:0008006" key="11">
    <source>
        <dbReference type="Google" id="ProtNLM"/>
    </source>
</evidence>
<keyword evidence="5" id="KW-0539">Nucleus</keyword>
<dbReference type="OrthoDB" id="2592092at2759"/>
<evidence type="ECO:0000256" key="2">
    <source>
        <dbReference type="ARBA" id="ARBA00022723"/>
    </source>
</evidence>
<evidence type="ECO:0000313" key="9">
    <source>
        <dbReference type="EMBL" id="KAG8628852.1"/>
    </source>
</evidence>
<feature type="domain" description="C3HC-type" evidence="7">
    <location>
        <begin position="105"/>
        <end position="230"/>
    </location>
</feature>
<feature type="domain" description="NuBaID C-terminal" evidence="8">
    <location>
        <begin position="308"/>
        <end position="425"/>
    </location>
</feature>
<evidence type="ECO:0000259" key="7">
    <source>
        <dbReference type="Pfam" id="PF07967"/>
    </source>
</evidence>
<evidence type="ECO:0000256" key="5">
    <source>
        <dbReference type="ARBA" id="ARBA00023242"/>
    </source>
</evidence>
<evidence type="ECO:0000259" key="8">
    <source>
        <dbReference type="Pfam" id="PF08600"/>
    </source>
</evidence>
<evidence type="ECO:0000256" key="1">
    <source>
        <dbReference type="ARBA" id="ARBA00004123"/>
    </source>
</evidence>
<keyword evidence="2" id="KW-0479">Metal-binding</keyword>
<feature type="compositionally biased region" description="Low complexity" evidence="6">
    <location>
        <begin position="58"/>
        <end position="78"/>
    </location>
</feature>
<gene>
    <name evidence="9" type="ORF">KVT40_002717</name>
</gene>
<comment type="caution">
    <text evidence="9">The sequence shown here is derived from an EMBL/GenBank/DDBJ whole genome shotgun (WGS) entry which is preliminary data.</text>
</comment>
<dbReference type="Pfam" id="PF08600">
    <property type="entry name" value="NuBaID_C"/>
    <property type="match status" value="1"/>
</dbReference>
<keyword evidence="3" id="KW-0863">Zinc-finger</keyword>
<protein>
    <recommendedName>
        <fullName evidence="11">Zf-C3HC-domain-containing protein</fullName>
    </recommendedName>
</protein>
<keyword evidence="10" id="KW-1185">Reference proteome</keyword>
<dbReference type="GO" id="GO:0008270">
    <property type="term" value="F:zinc ion binding"/>
    <property type="evidence" value="ECO:0007669"/>
    <property type="project" value="UniProtKB-KW"/>
</dbReference>
<feature type="region of interest" description="Disordered" evidence="6">
    <location>
        <begin position="347"/>
        <end position="403"/>
    </location>
</feature>
<keyword evidence="4" id="KW-0862">Zinc</keyword>
<dbReference type="PANTHER" id="PTHR15835:SF6">
    <property type="entry name" value="ZINC FINGER C3HC-TYPE PROTEIN 1"/>
    <property type="match status" value="1"/>
</dbReference>
<dbReference type="EMBL" id="JAESVG020000003">
    <property type="protein sequence ID" value="KAG8628852.1"/>
    <property type="molecule type" value="Genomic_DNA"/>
</dbReference>
<comment type="subcellular location">
    <subcellularLocation>
        <location evidence="1">Nucleus</location>
    </subcellularLocation>
</comment>
<accession>A0A8K0L485</accession>
<dbReference type="InterPro" id="IPR013909">
    <property type="entry name" value="NuBaID_C"/>
</dbReference>
<name>A0A8K0L485_9PEZI</name>
<dbReference type="PANTHER" id="PTHR15835">
    <property type="entry name" value="NUCLEAR-INTERACTING PARTNER OF ALK"/>
    <property type="match status" value="1"/>
</dbReference>
<proteinExistence type="predicted"/>
<dbReference type="AlphaFoldDB" id="A0A8K0L485"/>
<evidence type="ECO:0000256" key="6">
    <source>
        <dbReference type="SAM" id="MobiDB-lite"/>
    </source>
</evidence>
<sequence length="520" mass="56830">MPEATATRKRRFYGLLEKLTQSSGPASKPSKTSAPTSRPTTSGGVTSNPRPSTPSPRPSISSPRPSTSSQRPSISAPRPIRPDRPTTLATPGAPPPIPRIPHFTPWSHEDFLERLKTFAPVTSWFPKPEGVGEVEWAKRGWECVGNETVACKGCRRRVVVDFTINGIGGDDEQAEEKEDESEEEAEFENTFEKALAEKYAEEIINGHSESCPWRKTGCKDDIYRLPVVRTVWWQDTVRTSFTSVLEIREDIENLRIHPISASPSADKLLLHLPPVFFNPNATPRNNSVLSNGSVDDSSIPSDEIMARALMIALTGWHATCESRTNLLVCDACYQRIGLWMYQSKPSTSPDAPPITSPLPNDTLATTPSTQSTSLTPAIKSVSFAPSPPSSPDPTSSSHPPLDLLASHREHCPYRSPSSQAATGDYVGFPAWRILWTTVARYADEQRRRSVAAKPGMGGMGMGMGGMPGLGLGMKEGLSREEVARLDKERVNKLRRLKSALGIKLKGRGRGGGREGEGSWV</sequence>
<evidence type="ECO:0000313" key="10">
    <source>
        <dbReference type="Proteomes" id="UP000809789"/>
    </source>
</evidence>
<dbReference type="Proteomes" id="UP000809789">
    <property type="component" value="Unassembled WGS sequence"/>
</dbReference>
<feature type="compositionally biased region" description="Polar residues" evidence="6">
    <location>
        <begin position="19"/>
        <end position="48"/>
    </location>
</feature>
<evidence type="ECO:0000256" key="4">
    <source>
        <dbReference type="ARBA" id="ARBA00022833"/>
    </source>
</evidence>
<dbReference type="GO" id="GO:0005634">
    <property type="term" value="C:nucleus"/>
    <property type="evidence" value="ECO:0007669"/>
    <property type="project" value="UniProtKB-SubCell"/>
</dbReference>
<feature type="region of interest" description="Disordered" evidence="6">
    <location>
        <begin position="1"/>
        <end position="97"/>
    </location>
</feature>
<dbReference type="Pfam" id="PF07967">
    <property type="entry name" value="zf-C3HC"/>
    <property type="match status" value="1"/>
</dbReference>
<dbReference type="InterPro" id="IPR012935">
    <property type="entry name" value="NuBaID_N"/>
</dbReference>
<feature type="compositionally biased region" description="Low complexity" evidence="6">
    <location>
        <begin position="362"/>
        <end position="384"/>
    </location>
</feature>